<gene>
    <name evidence="1" type="ORF">I553_9421</name>
</gene>
<protein>
    <submittedName>
        <fullName evidence="1">Uncharacterized protein</fullName>
    </submittedName>
</protein>
<reference evidence="1" key="1">
    <citation type="submission" date="2014-01" db="EMBL/GenBank/DDBJ databases">
        <authorList>
            <person name="Brown-Elliot B."/>
            <person name="Wallace R."/>
            <person name="Lenaerts A."/>
            <person name="Ordway D."/>
            <person name="DeGroote M.A."/>
            <person name="Parker T."/>
            <person name="Sizemore C."/>
            <person name="Tallon L.J."/>
            <person name="Sadzewicz L.K."/>
            <person name="Sengamalay N."/>
            <person name="Fraser C.M."/>
            <person name="Hine E."/>
            <person name="Shefchek K.A."/>
            <person name="Das S.P."/>
            <person name="Tettelin H."/>
        </authorList>
    </citation>
    <scope>NUCLEOTIDE SEQUENCE [LARGE SCALE GENOMIC DNA]</scope>
    <source>
        <strain evidence="1">4042</strain>
    </source>
</reference>
<evidence type="ECO:0000313" key="1">
    <source>
        <dbReference type="EMBL" id="EUA73265.1"/>
    </source>
</evidence>
<dbReference type="AlphaFoldDB" id="X8E0E1"/>
<comment type="caution">
    <text evidence="1">The sequence shown here is derived from an EMBL/GenBank/DDBJ whole genome shotgun (WGS) entry which is preliminary data.</text>
</comment>
<accession>X8E0E1</accession>
<dbReference type="EMBL" id="JAOB01000011">
    <property type="protein sequence ID" value="EUA73265.1"/>
    <property type="molecule type" value="Genomic_DNA"/>
</dbReference>
<organism evidence="1">
    <name type="scientific">Mycobacterium xenopi 4042</name>
    <dbReference type="NCBI Taxonomy" id="1299334"/>
    <lineage>
        <taxon>Bacteria</taxon>
        <taxon>Bacillati</taxon>
        <taxon>Actinomycetota</taxon>
        <taxon>Actinomycetes</taxon>
        <taxon>Mycobacteriales</taxon>
        <taxon>Mycobacteriaceae</taxon>
        <taxon>Mycobacterium</taxon>
    </lineage>
</organism>
<sequence length="40" mass="4521">MLSDPTSNCWRSCSISQAIASRRGASWRHGRHHRCARPGQ</sequence>
<name>X8E0E1_MYCXE</name>
<proteinExistence type="predicted"/>